<proteinExistence type="predicted"/>
<comment type="caution">
    <text evidence="2">The sequence shown here is derived from an EMBL/GenBank/DDBJ whole genome shotgun (WGS) entry which is preliminary data.</text>
</comment>
<evidence type="ECO:0000256" key="1">
    <source>
        <dbReference type="SAM" id="MobiDB-lite"/>
    </source>
</evidence>
<feature type="region of interest" description="Disordered" evidence="1">
    <location>
        <begin position="100"/>
        <end position="124"/>
    </location>
</feature>
<evidence type="ECO:0000313" key="2">
    <source>
        <dbReference type="EMBL" id="TRM59671.1"/>
    </source>
</evidence>
<gene>
    <name evidence="2" type="ORF">BD626DRAFT_506998</name>
</gene>
<protein>
    <submittedName>
        <fullName evidence="2">Uncharacterized protein</fullName>
    </submittedName>
</protein>
<dbReference type="AlphaFoldDB" id="A0A550C4D6"/>
<sequence>MSRMETHACQCARGSGGGCGLGAEQCGSLGRGGKVAEQSEGNVVEQMMKLVDLYCHRHPIQFDVHIQIDVPTSPIAAILALSHPGGTLISSNTSYLQIPPQVAPTSTTSRSGRTAPRLPRSNAPTRAQCCEKSCTEMAISLESRLYDLHRVHASLRPGEPGRRLVQPTAYIDRCPPLLSVLECLSPPAERSSMHCLCAATTPTRPKPGR</sequence>
<name>A0A550C4D6_9AGAR</name>
<dbReference type="EMBL" id="VDMD01000026">
    <property type="protein sequence ID" value="TRM59671.1"/>
    <property type="molecule type" value="Genomic_DNA"/>
</dbReference>
<keyword evidence="3" id="KW-1185">Reference proteome</keyword>
<accession>A0A550C4D6</accession>
<dbReference type="Proteomes" id="UP000320762">
    <property type="component" value="Unassembled WGS sequence"/>
</dbReference>
<organism evidence="2 3">
    <name type="scientific">Schizophyllum amplum</name>
    <dbReference type="NCBI Taxonomy" id="97359"/>
    <lineage>
        <taxon>Eukaryota</taxon>
        <taxon>Fungi</taxon>
        <taxon>Dikarya</taxon>
        <taxon>Basidiomycota</taxon>
        <taxon>Agaricomycotina</taxon>
        <taxon>Agaricomycetes</taxon>
        <taxon>Agaricomycetidae</taxon>
        <taxon>Agaricales</taxon>
        <taxon>Schizophyllaceae</taxon>
        <taxon>Schizophyllum</taxon>
    </lineage>
</organism>
<reference evidence="2 3" key="1">
    <citation type="journal article" date="2019" name="New Phytol.">
        <title>Comparative genomics reveals unique wood-decay strategies and fruiting body development in the Schizophyllaceae.</title>
        <authorList>
            <person name="Almasi E."/>
            <person name="Sahu N."/>
            <person name="Krizsan K."/>
            <person name="Balint B."/>
            <person name="Kovacs G.M."/>
            <person name="Kiss B."/>
            <person name="Cseklye J."/>
            <person name="Drula E."/>
            <person name="Henrissat B."/>
            <person name="Nagy I."/>
            <person name="Chovatia M."/>
            <person name="Adam C."/>
            <person name="LaButti K."/>
            <person name="Lipzen A."/>
            <person name="Riley R."/>
            <person name="Grigoriev I.V."/>
            <person name="Nagy L.G."/>
        </authorList>
    </citation>
    <scope>NUCLEOTIDE SEQUENCE [LARGE SCALE GENOMIC DNA]</scope>
    <source>
        <strain evidence="2 3">NL-1724</strain>
    </source>
</reference>
<feature type="compositionally biased region" description="Polar residues" evidence="1">
    <location>
        <begin position="103"/>
        <end position="112"/>
    </location>
</feature>
<evidence type="ECO:0000313" key="3">
    <source>
        <dbReference type="Proteomes" id="UP000320762"/>
    </source>
</evidence>